<evidence type="ECO:0000256" key="7">
    <source>
        <dbReference type="SAM" id="Phobius"/>
    </source>
</evidence>
<keyword evidence="6 7" id="KW-0472">Membrane</keyword>
<feature type="transmembrane region" description="Helical" evidence="7">
    <location>
        <begin position="381"/>
        <end position="401"/>
    </location>
</feature>
<reference evidence="11" key="2">
    <citation type="submission" date="2019-02" db="EMBL/GenBank/DDBJ databases">
        <title>Granulicella sibirica sp. nov., a psychrotolerant acidobacterium isolated from an organic soil layer in forested tundra, West Siberia.</title>
        <authorList>
            <person name="Oshkin I.Y."/>
            <person name="Kulichevskaya I.S."/>
            <person name="Rijpstra W.I.C."/>
            <person name="Sinninghe Damste J.S."/>
            <person name="Rakitin A.L."/>
            <person name="Ravin N.V."/>
            <person name="Dedysh S.N."/>
        </authorList>
    </citation>
    <scope>NUCLEOTIDE SEQUENCE [LARGE SCALE GENOMIC DNA]</scope>
    <source>
        <strain evidence="11">AF10</strain>
    </source>
</reference>
<evidence type="ECO:0000313" key="10">
    <source>
        <dbReference type="EMBL" id="RXH55725.1"/>
    </source>
</evidence>
<comment type="caution">
    <text evidence="10">The sequence shown here is derived from an EMBL/GenBank/DDBJ whole genome shotgun (WGS) entry which is preliminary data.</text>
</comment>
<feature type="domain" description="ABC3 transporter permease C-terminal" evidence="8">
    <location>
        <begin position="286"/>
        <end position="408"/>
    </location>
</feature>
<dbReference type="Pfam" id="PF02687">
    <property type="entry name" value="FtsX"/>
    <property type="match status" value="1"/>
</dbReference>
<dbReference type="Proteomes" id="UP000289437">
    <property type="component" value="Unassembled WGS sequence"/>
</dbReference>
<organism evidence="10 11">
    <name type="scientific">Granulicella sibirica</name>
    <dbReference type="NCBI Taxonomy" id="2479048"/>
    <lineage>
        <taxon>Bacteria</taxon>
        <taxon>Pseudomonadati</taxon>
        <taxon>Acidobacteriota</taxon>
        <taxon>Terriglobia</taxon>
        <taxon>Terriglobales</taxon>
        <taxon>Acidobacteriaceae</taxon>
        <taxon>Granulicella</taxon>
    </lineage>
</organism>
<evidence type="ECO:0000256" key="6">
    <source>
        <dbReference type="ARBA" id="ARBA00023136"/>
    </source>
</evidence>
<dbReference type="PANTHER" id="PTHR30489">
    <property type="entry name" value="LIPOPROTEIN-RELEASING SYSTEM TRANSMEMBRANE PROTEIN LOLE"/>
    <property type="match status" value="1"/>
</dbReference>
<feature type="transmembrane region" description="Helical" evidence="7">
    <location>
        <begin position="20"/>
        <end position="45"/>
    </location>
</feature>
<feature type="transmembrane region" description="Helical" evidence="7">
    <location>
        <begin position="329"/>
        <end position="353"/>
    </location>
</feature>
<protein>
    <submittedName>
        <fullName evidence="10">Lipoprotein releasing system transmembrane protein LolE</fullName>
    </submittedName>
</protein>
<dbReference type="GO" id="GO:0098797">
    <property type="term" value="C:plasma membrane protein complex"/>
    <property type="evidence" value="ECO:0007669"/>
    <property type="project" value="TreeGrafter"/>
</dbReference>
<gene>
    <name evidence="10" type="ORF">GRAN_2582</name>
</gene>
<reference evidence="10 11" key="1">
    <citation type="submission" date="2018-11" db="EMBL/GenBank/DDBJ databases">
        <authorList>
            <person name="Mardanov A.V."/>
            <person name="Ravin N.V."/>
            <person name="Dedysh S.N."/>
        </authorList>
    </citation>
    <scope>NUCLEOTIDE SEQUENCE [LARGE SCALE GENOMIC DNA]</scope>
    <source>
        <strain evidence="10 11">AF10</strain>
    </source>
</reference>
<dbReference type="PANTHER" id="PTHR30489:SF0">
    <property type="entry name" value="LIPOPROTEIN-RELEASING SYSTEM TRANSMEMBRANE PROTEIN LOLE"/>
    <property type="match status" value="1"/>
</dbReference>
<keyword evidence="10" id="KW-0449">Lipoprotein</keyword>
<evidence type="ECO:0000259" key="9">
    <source>
        <dbReference type="Pfam" id="PF12704"/>
    </source>
</evidence>
<evidence type="ECO:0000256" key="4">
    <source>
        <dbReference type="ARBA" id="ARBA00022692"/>
    </source>
</evidence>
<evidence type="ECO:0000256" key="5">
    <source>
        <dbReference type="ARBA" id="ARBA00022989"/>
    </source>
</evidence>
<evidence type="ECO:0000256" key="2">
    <source>
        <dbReference type="ARBA" id="ARBA00005236"/>
    </source>
</evidence>
<feature type="domain" description="MacB-like periplasmic core" evidence="9">
    <location>
        <begin position="25"/>
        <end position="255"/>
    </location>
</feature>
<evidence type="ECO:0000256" key="3">
    <source>
        <dbReference type="ARBA" id="ARBA00022475"/>
    </source>
</evidence>
<dbReference type="RefSeq" id="WP_128913325.1">
    <property type="nucleotide sequence ID" value="NZ_RDSM01000002.1"/>
</dbReference>
<dbReference type="AlphaFoldDB" id="A0A4Q0SX72"/>
<dbReference type="EMBL" id="RDSM01000002">
    <property type="protein sequence ID" value="RXH55725.1"/>
    <property type="molecule type" value="Genomic_DNA"/>
</dbReference>
<dbReference type="Pfam" id="PF12704">
    <property type="entry name" value="MacB_PCD"/>
    <property type="match status" value="1"/>
</dbReference>
<sequence>MRFELFIAARYLRAKRRQAVVGVVTGISVLGVAAGVASLIIALAITNGMRRDLQDRLVGSTAHVDLMKVAGDGMRDWQPLLARLRGVKGVVAAAPGLYGQVLISRGARSGGALIKGILPADERTVSDLLGAVRDGSARELEPDAVADSTDPNARAIAPIVIGKDLGESIGAGVGDTVLVTSPQGELTPLGIVPRYERFRVVGIFASGFYQYDSSYCYMRLKDAQRLFSEPDLISIISFKVKDLYQAAEIGKTIEAAAGAGFQTTNWMEQNRELFRALKLEQVVTFIVLALIVCVAALNILIALTMMVMEKTRDIAVLMSFGVTERQVRRIFLFQGLLISVVGTVIGLVVGYGASWAGGHYRFIRLDASVYSIDYLPFAPKVLDAVIVAAVSLGVSLLATLYPSRSAAKVLPAEALRYE</sequence>
<accession>A0A4Q0SX72</accession>
<keyword evidence="5 7" id="KW-1133">Transmembrane helix</keyword>
<dbReference type="InterPro" id="IPR003838">
    <property type="entry name" value="ABC3_permease_C"/>
</dbReference>
<comment type="subcellular location">
    <subcellularLocation>
        <location evidence="1">Cell membrane</location>
        <topology evidence="1">Multi-pass membrane protein</topology>
    </subcellularLocation>
</comment>
<feature type="transmembrane region" description="Helical" evidence="7">
    <location>
        <begin position="282"/>
        <end position="308"/>
    </location>
</feature>
<evidence type="ECO:0000313" key="11">
    <source>
        <dbReference type="Proteomes" id="UP000289437"/>
    </source>
</evidence>
<keyword evidence="3" id="KW-1003">Cell membrane</keyword>
<comment type="similarity">
    <text evidence="2">Belongs to the ABC-4 integral membrane protein family. LolC/E subfamily.</text>
</comment>
<dbReference type="OrthoDB" id="9808461at2"/>
<evidence type="ECO:0000256" key="1">
    <source>
        <dbReference type="ARBA" id="ARBA00004651"/>
    </source>
</evidence>
<keyword evidence="4 7" id="KW-0812">Transmembrane</keyword>
<proteinExistence type="inferred from homology"/>
<evidence type="ECO:0000259" key="8">
    <source>
        <dbReference type="Pfam" id="PF02687"/>
    </source>
</evidence>
<keyword evidence="11" id="KW-1185">Reference proteome</keyword>
<dbReference type="GO" id="GO:0044874">
    <property type="term" value="P:lipoprotein localization to outer membrane"/>
    <property type="evidence" value="ECO:0007669"/>
    <property type="project" value="TreeGrafter"/>
</dbReference>
<name>A0A4Q0SX72_9BACT</name>
<dbReference type="InterPro" id="IPR051447">
    <property type="entry name" value="Lipoprotein-release_system"/>
</dbReference>
<dbReference type="InterPro" id="IPR025857">
    <property type="entry name" value="MacB_PCD"/>
</dbReference>